<evidence type="ECO:0000313" key="2">
    <source>
        <dbReference type="Proteomes" id="UP000075517"/>
    </source>
</evidence>
<evidence type="ECO:0000313" key="1">
    <source>
        <dbReference type="EMBL" id="KYD34045.1"/>
    </source>
</evidence>
<reference evidence="1 2" key="1">
    <citation type="submission" date="2016-01" db="EMBL/GenBank/DDBJ databases">
        <title>Draft Genome Sequences of Seven Thermophilic Sporeformers Isolated from Foods.</title>
        <authorList>
            <person name="Berendsen E.M."/>
            <person name="Wells-Bennik M.H."/>
            <person name="Krawcyk A.O."/>
            <person name="De Jong A."/>
            <person name="Holsappel S."/>
            <person name="Eijlander R.T."/>
            <person name="Kuipers O.P."/>
        </authorList>
    </citation>
    <scope>NUCLEOTIDE SEQUENCE [LARGE SCALE GENOMIC DNA]</scope>
    <source>
        <strain evidence="1 2">B4114</strain>
    </source>
</reference>
<sequence>MSVTSILLPAFFLIVSPLRQLYAPLWFEYHFNFPPKEVSYF</sequence>
<name>A0A150NBH4_GEOSE</name>
<dbReference type="EMBL" id="LQYY01000064">
    <property type="protein sequence ID" value="KYD34045.1"/>
    <property type="molecule type" value="Genomic_DNA"/>
</dbReference>
<organism evidence="1 2">
    <name type="scientific">Geobacillus stearothermophilus</name>
    <name type="common">Bacillus stearothermophilus</name>
    <dbReference type="NCBI Taxonomy" id="1422"/>
    <lineage>
        <taxon>Bacteria</taxon>
        <taxon>Bacillati</taxon>
        <taxon>Bacillota</taxon>
        <taxon>Bacilli</taxon>
        <taxon>Bacillales</taxon>
        <taxon>Anoxybacillaceae</taxon>
        <taxon>Geobacillus</taxon>
    </lineage>
</organism>
<accession>A0A150NBH4</accession>
<gene>
    <name evidence="1" type="ORF">B4114_0780</name>
</gene>
<proteinExistence type="predicted"/>
<dbReference type="Proteomes" id="UP000075517">
    <property type="component" value="Unassembled WGS sequence"/>
</dbReference>
<protein>
    <submittedName>
        <fullName evidence="1">Uncharacterized protein</fullName>
    </submittedName>
</protein>
<dbReference type="AlphaFoldDB" id="A0A150NBH4"/>
<comment type="caution">
    <text evidence="1">The sequence shown here is derived from an EMBL/GenBank/DDBJ whole genome shotgun (WGS) entry which is preliminary data.</text>
</comment>